<organism evidence="4 5">
    <name type="scientific">Sporosarcina koreensis</name>
    <dbReference type="NCBI Taxonomy" id="334735"/>
    <lineage>
        <taxon>Bacteria</taxon>
        <taxon>Bacillati</taxon>
        <taxon>Bacillota</taxon>
        <taxon>Bacilli</taxon>
        <taxon>Bacillales</taxon>
        <taxon>Caryophanaceae</taxon>
        <taxon>Sporosarcina</taxon>
    </lineage>
</organism>
<keyword evidence="1 2" id="KW-0732">Signal</keyword>
<evidence type="ECO:0000313" key="5">
    <source>
        <dbReference type="Proteomes" id="UP001596071"/>
    </source>
</evidence>
<dbReference type="Gene3D" id="3.90.780.10">
    <property type="entry name" value="5'-Nucleotidase, C-terminal domain"/>
    <property type="match status" value="1"/>
</dbReference>
<comment type="caution">
    <text evidence="4">The sequence shown here is derived from an EMBL/GenBank/DDBJ whole genome shotgun (WGS) entry which is preliminary data.</text>
</comment>
<dbReference type="InterPro" id="IPR029052">
    <property type="entry name" value="Metallo-depent_PP-like"/>
</dbReference>
<dbReference type="EMBL" id="JBHSNP010000029">
    <property type="protein sequence ID" value="MFC5604835.1"/>
    <property type="molecule type" value="Genomic_DNA"/>
</dbReference>
<evidence type="ECO:0000259" key="3">
    <source>
        <dbReference type="PROSITE" id="PS51272"/>
    </source>
</evidence>
<evidence type="ECO:0000313" key="4">
    <source>
        <dbReference type="EMBL" id="MFC5604835.1"/>
    </source>
</evidence>
<gene>
    <name evidence="4" type="ORF">ACFPTP_16485</name>
</gene>
<dbReference type="Pfam" id="PF00395">
    <property type="entry name" value="SLH"/>
    <property type="match status" value="3"/>
</dbReference>
<comment type="similarity">
    <text evidence="2">Belongs to the 5'-nucleotidase family.</text>
</comment>
<dbReference type="Pfam" id="PF02872">
    <property type="entry name" value="5_nucleotid_C"/>
    <property type="match status" value="1"/>
</dbReference>
<accession>A0ABW0U0K1</accession>
<dbReference type="InterPro" id="IPR008334">
    <property type="entry name" value="5'-Nucleotdase_C"/>
</dbReference>
<dbReference type="SUPFAM" id="SSF55816">
    <property type="entry name" value="5'-nucleotidase (syn. UDP-sugar hydrolase), C-terminal domain"/>
    <property type="match status" value="1"/>
</dbReference>
<evidence type="ECO:0000256" key="2">
    <source>
        <dbReference type="RuleBase" id="RU362119"/>
    </source>
</evidence>
<dbReference type="RefSeq" id="WP_381447060.1">
    <property type="nucleotide sequence ID" value="NZ_JBHSNP010000029.1"/>
</dbReference>
<dbReference type="SUPFAM" id="SSF56300">
    <property type="entry name" value="Metallo-dependent phosphatases"/>
    <property type="match status" value="1"/>
</dbReference>
<dbReference type="InterPro" id="IPR001119">
    <property type="entry name" value="SLH_dom"/>
</dbReference>
<dbReference type="InterPro" id="IPR004843">
    <property type="entry name" value="Calcineurin-like_PHP"/>
</dbReference>
<feature type="domain" description="SLH" evidence="3">
    <location>
        <begin position="150"/>
        <end position="213"/>
    </location>
</feature>
<name>A0ABW0U0K1_9BACL</name>
<evidence type="ECO:0000256" key="1">
    <source>
        <dbReference type="ARBA" id="ARBA00022729"/>
    </source>
</evidence>
<feature type="domain" description="SLH" evidence="3">
    <location>
        <begin position="30"/>
        <end position="93"/>
    </location>
</feature>
<dbReference type="Pfam" id="PF00149">
    <property type="entry name" value="Metallophos"/>
    <property type="match status" value="1"/>
</dbReference>
<dbReference type="Proteomes" id="UP001596071">
    <property type="component" value="Unassembled WGS sequence"/>
</dbReference>
<dbReference type="PROSITE" id="PS51272">
    <property type="entry name" value="SLH"/>
    <property type="match status" value="2"/>
</dbReference>
<reference evidence="5" key="1">
    <citation type="journal article" date="2019" name="Int. J. Syst. Evol. Microbiol.">
        <title>The Global Catalogue of Microorganisms (GCM) 10K type strain sequencing project: providing services to taxonomists for standard genome sequencing and annotation.</title>
        <authorList>
            <consortium name="The Broad Institute Genomics Platform"/>
            <consortium name="The Broad Institute Genome Sequencing Center for Infectious Disease"/>
            <person name="Wu L."/>
            <person name="Ma J."/>
        </authorList>
    </citation>
    <scope>NUCLEOTIDE SEQUENCE [LARGE SCALE GENOMIC DNA]</scope>
    <source>
        <strain evidence="5">KACC 11299</strain>
    </source>
</reference>
<dbReference type="PRINTS" id="PR01607">
    <property type="entry name" value="APYRASEFAMLY"/>
</dbReference>
<keyword evidence="2" id="KW-0378">Hydrolase</keyword>
<feature type="signal peptide" evidence="2">
    <location>
        <begin position="1"/>
        <end position="31"/>
    </location>
</feature>
<protein>
    <submittedName>
        <fullName evidence="4">5'-nucleotidase C-terminal domain-containing protein</fullName>
    </submittedName>
</protein>
<dbReference type="PANTHER" id="PTHR11575:SF24">
    <property type="entry name" value="5'-NUCLEOTIDASE"/>
    <property type="match status" value="1"/>
</dbReference>
<feature type="chain" id="PRO_5044981608" evidence="2">
    <location>
        <begin position="32"/>
        <end position="744"/>
    </location>
</feature>
<dbReference type="PANTHER" id="PTHR11575">
    <property type="entry name" value="5'-NUCLEOTIDASE-RELATED"/>
    <property type="match status" value="1"/>
</dbReference>
<dbReference type="InterPro" id="IPR006179">
    <property type="entry name" value="5_nucleotidase/apyrase"/>
</dbReference>
<keyword evidence="5" id="KW-1185">Reference proteome</keyword>
<proteinExistence type="inferred from homology"/>
<sequence length="744" mass="80437">MRKSIQSKKYLATSIIAAAVVTAVAVPSASAATATFKDLSKSYQNAVDFLYTHGISRGYTPEQFGTTDSVKRADAAVLIATALGFDPNKTYKDAGFKDVPARAKWAVNALVEAKIIDGLNADEFGSDELLTRNQMAKVLANAANLSIDDKVKTTKFKDVNSNFSKYVEALVKAGITQGKTDTNFGAYDHVTRGEIALFLFRSQENLGFIDLMVMHMNDHHGYLDPFPYVATVVNELRSQHKNNLLLHAGDAFSGDLYFNAFHGAADVAMMNQLGFDAMTFGNHEFDLGASKDGHLKLTEFIKSAKFPFVSANVDFSKDKLFDGLQTRKVVDNYKDGQIYNGIVIDVNGQKVGVFGLTTEETKTIADTGEVKFENYIDRAKAAVKAFEDQGVNKIIALTHLGFDDSLVWDNDQELAKQVEGIDIIVGGHTHSSLGDPVVVNTGKAPTIIVQAHEYGKALGTLDVKFNSKGEIYSHAGKLIITDPTSKDFAIVADKEAAKVLAPFTDKVNELKASSIGVSAKALLDGKRDSDNTGVSSVRHNETNLGNLMTDAMLWKAKSINDKTSIAIQNGGGIRTSIDEGDITTGEVLKVMPFGNALAIVELSGADLLKTLEHSVGADVIANGKGLKENGAFLHVSGMKFTYDSSKAKGERVQSAQVLEGDKYVDLDKTKTYFVATNTFTAKGGDGFEQLGNAYKAGKVSEPGFVDYENFIEYVKTLGTEINPTVEGRIIDVSLATQQNGFKKN</sequence>
<dbReference type="Gene3D" id="3.60.21.10">
    <property type="match status" value="1"/>
</dbReference>
<dbReference type="InterPro" id="IPR036907">
    <property type="entry name" value="5'-Nucleotdase_C_sf"/>
</dbReference>
<keyword evidence="2" id="KW-0547">Nucleotide-binding</keyword>